<keyword evidence="3" id="KW-1133">Transmembrane helix</keyword>
<comment type="caution">
    <text evidence="6">The sequence shown here is derived from an EMBL/GenBank/DDBJ whole genome shotgun (WGS) entry which is preliminary data.</text>
</comment>
<gene>
    <name evidence="6" type="ORF">DA01_07280</name>
</gene>
<evidence type="ECO:0000256" key="2">
    <source>
        <dbReference type="ARBA" id="ARBA00022598"/>
    </source>
</evidence>
<feature type="domain" description="AMP-binding enzyme C-terminal" evidence="5">
    <location>
        <begin position="420"/>
        <end position="490"/>
    </location>
</feature>
<dbReference type="Gene3D" id="3.40.50.12780">
    <property type="entry name" value="N-terminal domain of ligase-like"/>
    <property type="match status" value="1"/>
</dbReference>
<dbReference type="GO" id="GO:0016405">
    <property type="term" value="F:CoA-ligase activity"/>
    <property type="evidence" value="ECO:0007669"/>
    <property type="project" value="TreeGrafter"/>
</dbReference>
<feature type="domain" description="AMP-dependent synthetase/ligase" evidence="4">
    <location>
        <begin position="10"/>
        <end position="369"/>
    </location>
</feature>
<proteinExistence type="inferred from homology"/>
<dbReference type="PATRIC" id="fig|61435.5.peg.1431"/>
<dbReference type="AlphaFoldDB" id="A0A0V8M0J2"/>
<organism evidence="6 7">
    <name type="scientific">Dehalococcoides mccartyi</name>
    <dbReference type="NCBI Taxonomy" id="61435"/>
    <lineage>
        <taxon>Bacteria</taxon>
        <taxon>Bacillati</taxon>
        <taxon>Chloroflexota</taxon>
        <taxon>Dehalococcoidia</taxon>
        <taxon>Dehalococcoidales</taxon>
        <taxon>Dehalococcoidaceae</taxon>
        <taxon>Dehalococcoides</taxon>
    </lineage>
</organism>
<keyword evidence="2 6" id="KW-0436">Ligase</keyword>
<dbReference type="InterPro" id="IPR025110">
    <property type="entry name" value="AMP-bd_C"/>
</dbReference>
<dbReference type="InterPro" id="IPR042099">
    <property type="entry name" value="ANL_N_sf"/>
</dbReference>
<dbReference type="Pfam" id="PF13193">
    <property type="entry name" value="AMP-binding_C"/>
    <property type="match status" value="1"/>
</dbReference>
<evidence type="ECO:0000313" key="7">
    <source>
        <dbReference type="Proteomes" id="UP000053577"/>
    </source>
</evidence>
<comment type="similarity">
    <text evidence="1">Belongs to the ATP-dependent AMP-binding enzyme family.</text>
</comment>
<protein>
    <submittedName>
        <fullName evidence="6">Long-chain fatty acid--CoA ligase</fullName>
    </submittedName>
</protein>
<dbReference type="PANTHER" id="PTHR24096:SF149">
    <property type="entry name" value="AMP-BINDING DOMAIN-CONTAINING PROTEIN-RELATED"/>
    <property type="match status" value="1"/>
</dbReference>
<dbReference type="Gene3D" id="3.30.300.30">
    <property type="match status" value="1"/>
</dbReference>
<dbReference type="InterPro" id="IPR000873">
    <property type="entry name" value="AMP-dep_synth/lig_dom"/>
</dbReference>
<dbReference type="EMBL" id="JGYD01000025">
    <property type="protein sequence ID" value="KSV17216.1"/>
    <property type="molecule type" value="Genomic_DNA"/>
</dbReference>
<evidence type="ECO:0000259" key="5">
    <source>
        <dbReference type="Pfam" id="PF13193"/>
    </source>
</evidence>
<accession>A0A0V8M0J2</accession>
<dbReference type="RefSeq" id="WP_058292650.1">
    <property type="nucleotide sequence ID" value="NZ_JGYD01000025.1"/>
</dbReference>
<name>A0A0V8M0J2_9CHLR</name>
<evidence type="ECO:0000256" key="1">
    <source>
        <dbReference type="ARBA" id="ARBA00006432"/>
    </source>
</evidence>
<feature type="transmembrane region" description="Helical" evidence="3">
    <location>
        <begin position="212"/>
        <end position="237"/>
    </location>
</feature>
<evidence type="ECO:0000259" key="4">
    <source>
        <dbReference type="Pfam" id="PF00501"/>
    </source>
</evidence>
<evidence type="ECO:0000313" key="6">
    <source>
        <dbReference type="EMBL" id="KSV17216.1"/>
    </source>
</evidence>
<dbReference type="OrthoDB" id="9781737at2"/>
<evidence type="ECO:0000256" key="3">
    <source>
        <dbReference type="SAM" id="Phobius"/>
    </source>
</evidence>
<dbReference type="PANTHER" id="PTHR24096">
    <property type="entry name" value="LONG-CHAIN-FATTY-ACID--COA LIGASE"/>
    <property type="match status" value="1"/>
</dbReference>
<dbReference type="InterPro" id="IPR045851">
    <property type="entry name" value="AMP-bd_C_sf"/>
</dbReference>
<dbReference type="Pfam" id="PF00501">
    <property type="entry name" value="AMP-binding"/>
    <property type="match status" value="1"/>
</dbReference>
<dbReference type="Proteomes" id="UP000053577">
    <property type="component" value="Unassembled WGS sequence"/>
</dbReference>
<keyword evidence="3" id="KW-0812">Transmembrane</keyword>
<sequence>MNLADRLSEIVAARPEAVALKSENKQVTYNELDSISDCYAWALTRRGVVAGERVALLMPNCFEFVFFYFGIVKIGAVAVPLDPKYKWPELKALLDDCQPVALVCQTEGLNVLHPHRSELGYIQHYISLEDTVYPDVAALKDFLADISELPFEIDVPETQVAHIAYTSAAQLRPQGVMISHENLVKTAAISACGFEQTAEDRVILFALPLHHIIGLVVVMLGTLFCGGSVILLSGVSIDCLLKTIERESITVFLGVPFIHAMLVRHLRENSSEYNLTSLRLCGSAGAPLPPELVLAYRILLDRDLLDFYGLTESTSHVTCQPLDRSGKPGSVGKTLNGFELEVVDGAGHLLLPFQAGEVIIRGPVMQGIYRQPERTSQMLRNGWLYTGDIGYKDNEGFVYIKSFIKPMLITKGQNIYFSDLEDLLLSCPGVKEVLAVGIPDPDGMRGEVVRVAVVLRDGVEQTPAGIKKYCLDNLAQYKTPREIFILNELPCDLQGLPCRETLRQMQK</sequence>
<dbReference type="SUPFAM" id="SSF56801">
    <property type="entry name" value="Acetyl-CoA synthetase-like"/>
    <property type="match status" value="1"/>
</dbReference>
<keyword evidence="3" id="KW-0472">Membrane</keyword>
<reference evidence="6 7" key="1">
    <citation type="journal article" date="2015" name="Sci. Rep.">
        <title>A comparative genomics and reductive dehalogenase gene transcription study of two chloroethene-respiring bacteria, Dehalococcoides mccartyi strains MB and 11a.</title>
        <authorList>
            <person name="Low A."/>
            <person name="Shen Z."/>
            <person name="Cheng D."/>
            <person name="Rogers M.J."/>
            <person name="Lee P.K."/>
            <person name="He J."/>
        </authorList>
    </citation>
    <scope>NUCLEOTIDE SEQUENCE [LARGE SCALE GENOMIC DNA]</scope>
    <source>
        <strain evidence="6 7">MB</strain>
    </source>
</reference>